<gene>
    <name evidence="1" type="ORF">SNE40_006044</name>
</gene>
<dbReference type="InterPro" id="IPR036397">
    <property type="entry name" value="RNaseH_sf"/>
</dbReference>
<comment type="caution">
    <text evidence="1">The sequence shown here is derived from an EMBL/GenBank/DDBJ whole genome shotgun (WGS) entry which is preliminary data.</text>
</comment>
<evidence type="ECO:0000313" key="1">
    <source>
        <dbReference type="EMBL" id="KAK6186768.1"/>
    </source>
</evidence>
<accession>A0AAN8K6N3</accession>
<dbReference type="GO" id="GO:0003676">
    <property type="term" value="F:nucleic acid binding"/>
    <property type="evidence" value="ECO:0007669"/>
    <property type="project" value="InterPro"/>
</dbReference>
<reference evidence="1 2" key="1">
    <citation type="submission" date="2024-01" db="EMBL/GenBank/DDBJ databases">
        <title>The genome of the rayed Mediterranean limpet Patella caerulea (Linnaeus, 1758).</title>
        <authorList>
            <person name="Anh-Thu Weber A."/>
            <person name="Halstead-Nussloch G."/>
        </authorList>
    </citation>
    <scope>NUCLEOTIDE SEQUENCE [LARGE SCALE GENOMIC DNA]</scope>
    <source>
        <strain evidence="1">AATW-2023a</strain>
        <tissue evidence="1">Whole specimen</tissue>
    </source>
</reference>
<dbReference type="InterPro" id="IPR012337">
    <property type="entry name" value="RNaseH-like_sf"/>
</dbReference>
<sequence>MVRALVKYANVTRETIELFKSLCMECQKKRKRVTTKGVVVKPIISKDYLSRGQVDLVDMLSMTSGSQKWIMVYQDHFTKFCVLRPLTTKSACEVAYQLIDIYNNSSDNPVICILSGNQKFMYFHTV</sequence>
<name>A0AAN8K6N3_PATCE</name>
<dbReference type="Proteomes" id="UP001347796">
    <property type="component" value="Unassembled WGS sequence"/>
</dbReference>
<proteinExistence type="predicted"/>
<keyword evidence="2" id="KW-1185">Reference proteome</keyword>
<dbReference type="EMBL" id="JAZGQO010000005">
    <property type="protein sequence ID" value="KAK6186768.1"/>
    <property type="molecule type" value="Genomic_DNA"/>
</dbReference>
<evidence type="ECO:0000313" key="2">
    <source>
        <dbReference type="Proteomes" id="UP001347796"/>
    </source>
</evidence>
<dbReference type="AlphaFoldDB" id="A0AAN8K6N3"/>
<protein>
    <submittedName>
        <fullName evidence="1">Uncharacterized protein</fullName>
    </submittedName>
</protein>
<dbReference type="SUPFAM" id="SSF53098">
    <property type="entry name" value="Ribonuclease H-like"/>
    <property type="match status" value="1"/>
</dbReference>
<organism evidence="1 2">
    <name type="scientific">Patella caerulea</name>
    <name type="common">Rayed Mediterranean limpet</name>
    <dbReference type="NCBI Taxonomy" id="87958"/>
    <lineage>
        <taxon>Eukaryota</taxon>
        <taxon>Metazoa</taxon>
        <taxon>Spiralia</taxon>
        <taxon>Lophotrochozoa</taxon>
        <taxon>Mollusca</taxon>
        <taxon>Gastropoda</taxon>
        <taxon>Patellogastropoda</taxon>
        <taxon>Patelloidea</taxon>
        <taxon>Patellidae</taxon>
        <taxon>Patella</taxon>
    </lineage>
</organism>
<dbReference type="Gene3D" id="3.30.420.10">
    <property type="entry name" value="Ribonuclease H-like superfamily/Ribonuclease H"/>
    <property type="match status" value="1"/>
</dbReference>